<name>A0A4R8SZZ1_9MYCO</name>
<protein>
    <submittedName>
        <fullName evidence="2">Uncharacterized protein</fullName>
    </submittedName>
</protein>
<evidence type="ECO:0000313" key="2">
    <source>
        <dbReference type="EMBL" id="TEA09210.1"/>
    </source>
</evidence>
<accession>A0A4R8SZZ1</accession>
<dbReference type="EMBL" id="PECL01000002">
    <property type="protein sequence ID" value="TEA09210.1"/>
    <property type="molecule type" value="Genomic_DNA"/>
</dbReference>
<proteinExistence type="predicted"/>
<dbReference type="Proteomes" id="UP000294604">
    <property type="component" value="Unassembled WGS sequence"/>
</dbReference>
<feature type="region of interest" description="Disordered" evidence="1">
    <location>
        <begin position="58"/>
        <end position="78"/>
    </location>
</feature>
<dbReference type="RefSeq" id="WP_134080887.1">
    <property type="nucleotide sequence ID" value="NZ_PECL01000002.1"/>
</dbReference>
<evidence type="ECO:0000256" key="1">
    <source>
        <dbReference type="SAM" id="MobiDB-lite"/>
    </source>
</evidence>
<dbReference type="AlphaFoldDB" id="A0A4R8SZZ1"/>
<sequence length="200" mass="21714">MPENVGRPEGSVSASKAAKRLGINYRTVQNRIDDGDLPGGMAMRGNKPEWYVWPEALPPEPASKANEKQRAVAAPVSERTSLEVQLQAQVDDLRAELAAAWEANRVLRDKQESYEAVIADYRAGAAESDVREEAYEEIIEGYRKLSASNGRAKRSYRGAADKLADLAGVDREAIGQLVGPRHLGDLAVSADPTASVVQDQ</sequence>
<evidence type="ECO:0000313" key="3">
    <source>
        <dbReference type="Proteomes" id="UP000294604"/>
    </source>
</evidence>
<gene>
    <name evidence="2" type="ORF">CCUG60884_00200</name>
</gene>
<comment type="caution">
    <text evidence="2">The sequence shown here is derived from an EMBL/GenBank/DDBJ whole genome shotgun (WGS) entry which is preliminary data.</text>
</comment>
<organism evidence="2 3">
    <name type="scientific">Mycobacteroides salmoniphilum</name>
    <dbReference type="NCBI Taxonomy" id="404941"/>
    <lineage>
        <taxon>Bacteria</taxon>
        <taxon>Bacillati</taxon>
        <taxon>Actinomycetota</taxon>
        <taxon>Actinomycetes</taxon>
        <taxon>Mycobacteriales</taxon>
        <taxon>Mycobacteriaceae</taxon>
        <taxon>Mycobacteroides</taxon>
    </lineage>
</organism>
<reference evidence="2 3" key="1">
    <citation type="journal article" date="2019" name="Sci. Rep.">
        <title>Extended insight into the Mycobacterium chelonae-abscessus complex through whole genome sequencing of Mycobacterium salmoniphilum outbreak and Mycobacterium salmoniphilum-like strains.</title>
        <authorList>
            <person name="Behra P.R.K."/>
            <person name="Das S."/>
            <person name="Pettersson B.M.F."/>
            <person name="Shirreff L."/>
            <person name="DuCote T."/>
            <person name="Jacobsson K.G."/>
            <person name="Ennis D.G."/>
            <person name="Kirsebom L.A."/>
        </authorList>
    </citation>
    <scope>NUCLEOTIDE SEQUENCE [LARGE SCALE GENOMIC DNA]</scope>
    <source>
        <strain evidence="2 3">CCUG 60884</strain>
    </source>
</reference>